<dbReference type="EMBL" id="NBUC01000110">
    <property type="protein sequence ID" value="PLT99757.1"/>
    <property type="molecule type" value="Genomic_DNA"/>
</dbReference>
<dbReference type="InterPro" id="IPR006680">
    <property type="entry name" value="Amidohydro-rel"/>
</dbReference>
<dbReference type="Gene3D" id="3.20.20.140">
    <property type="entry name" value="Metal-dependent hydrolases"/>
    <property type="match status" value="1"/>
</dbReference>
<dbReference type="Gene3D" id="2.30.40.10">
    <property type="entry name" value="Urease, subunit C, domain 1"/>
    <property type="match status" value="1"/>
</dbReference>
<dbReference type="CDD" id="cd01295">
    <property type="entry name" value="AdeC"/>
    <property type="match status" value="1"/>
</dbReference>
<dbReference type="PANTHER" id="PTHR11113">
    <property type="entry name" value="N-ACETYLGLUCOSAMINE-6-PHOSPHATE DEACETYLASE"/>
    <property type="match status" value="1"/>
</dbReference>
<dbReference type="Pfam" id="PF13382">
    <property type="entry name" value="Adenine_deam_C"/>
    <property type="match status" value="1"/>
</dbReference>
<proteinExistence type="inferred from homology"/>
<evidence type="ECO:0000256" key="5">
    <source>
        <dbReference type="ARBA" id="ARBA00047720"/>
    </source>
</evidence>
<dbReference type="SUPFAM" id="SSF51556">
    <property type="entry name" value="Metallo-dependent hydrolases"/>
    <property type="match status" value="1"/>
</dbReference>
<evidence type="ECO:0000256" key="1">
    <source>
        <dbReference type="ARBA" id="ARBA00006773"/>
    </source>
</evidence>
<dbReference type="InterPro" id="IPR006679">
    <property type="entry name" value="Adenine_deam"/>
</dbReference>
<feature type="domain" description="Amidohydrolase-related" evidence="7">
    <location>
        <begin position="66"/>
        <end position="348"/>
    </location>
</feature>
<feature type="domain" description="Adenine deaminase C-terminal" evidence="8">
    <location>
        <begin position="395"/>
        <end position="561"/>
    </location>
</feature>
<dbReference type="GeneID" id="61611442"/>
<dbReference type="SUPFAM" id="SSF51338">
    <property type="entry name" value="Composite domain of metallo-dependent hydrolases"/>
    <property type="match status" value="1"/>
</dbReference>
<organism evidence="9 10">
    <name type="scientific">Sinorhizobium medicae</name>
    <dbReference type="NCBI Taxonomy" id="110321"/>
    <lineage>
        <taxon>Bacteria</taxon>
        <taxon>Pseudomonadati</taxon>
        <taxon>Pseudomonadota</taxon>
        <taxon>Alphaproteobacteria</taxon>
        <taxon>Hyphomicrobiales</taxon>
        <taxon>Rhizobiaceae</taxon>
        <taxon>Sinorhizobium/Ensifer group</taxon>
        <taxon>Sinorhizobium</taxon>
    </lineage>
</organism>
<dbReference type="InterPro" id="IPR011059">
    <property type="entry name" value="Metal-dep_hydrolase_composite"/>
</dbReference>
<evidence type="ECO:0000259" key="7">
    <source>
        <dbReference type="Pfam" id="PF01979"/>
    </source>
</evidence>
<keyword evidence="10" id="KW-1185">Reference proteome</keyword>
<dbReference type="Pfam" id="PF01979">
    <property type="entry name" value="Amidohydro_1"/>
    <property type="match status" value="1"/>
</dbReference>
<sequence length="565" mass="60932">MSEALERLIDQGVGRGPAEIVLKGGRFFDLVTGELVASDIAISGGRIVGTCGDYQGREEIDVTGRVIVPGFIDTHLHIESSLVTPHEFDRCVLPLGVTTAICDPHEIANVLGTEGIQYFLDSAMETIMDIRVQLSSCVPATHLETSGADLPVERLIPFRNHPKVIGLAEFMNFPGVVNKDPICLAKLDAFQDGHIDGHAPLLRGKELNGYLATGIRTDHECTSAGEALEKIRKGMHILVREGSVSKDLQALMPLITERLSPYLALCTDDRNPLDIAEQGHLDHMIRTAIAAGVEPLAIYRAASISAARAFGLRDRGLVAPGWRADLVVIDSLEDCRAGIVFSAGRRVTDALFAERRPVEPVGLDSVKARKVRAADFGLPYNEGETPVLGVLPGKIITEHRRYRLPAEGNQTGVDLDRDIIKVAVIERHGVNGNHANGFVQGFGLKKGAIASTVGHDSHNICVVGAGDEDMALAVNRLSEIKGGFVVVEDGKVTGEIALPVAGLMSLEPYESVRDTLHHLRQAAFALGATLEEPFLQLAFLPLPVIPHLKISDRGLVDVDRFMLIG</sequence>
<keyword evidence="4 6" id="KW-0464">Manganese</keyword>
<dbReference type="NCBIfam" id="TIGR01178">
    <property type="entry name" value="ade"/>
    <property type="match status" value="1"/>
</dbReference>
<dbReference type="HAMAP" id="MF_01518">
    <property type="entry name" value="Adenine_deamin"/>
    <property type="match status" value="1"/>
</dbReference>
<dbReference type="Proteomes" id="UP001190825">
    <property type="component" value="Unassembled WGS sequence"/>
</dbReference>
<gene>
    <name evidence="6" type="primary">ade</name>
    <name evidence="9" type="ORF">BMJ33_22950</name>
</gene>
<evidence type="ECO:0000256" key="4">
    <source>
        <dbReference type="ARBA" id="ARBA00023211"/>
    </source>
</evidence>
<comment type="cofactor">
    <cofactor evidence="6">
        <name>Mn(2+)</name>
        <dbReference type="ChEBI" id="CHEBI:29035"/>
    </cofactor>
</comment>
<comment type="similarity">
    <text evidence="1 6">Belongs to the metallo-dependent hydrolases superfamily. Adenine deaminase family.</text>
</comment>
<evidence type="ECO:0000256" key="2">
    <source>
        <dbReference type="ARBA" id="ARBA00012782"/>
    </source>
</evidence>
<dbReference type="InterPro" id="IPR032466">
    <property type="entry name" value="Metal_Hydrolase"/>
</dbReference>
<protein>
    <recommendedName>
        <fullName evidence="2 6">Adenine deaminase</fullName>
        <shortName evidence="6">Adenase</shortName>
        <shortName evidence="6">Adenine aminase</shortName>
        <ecNumber evidence="2 6">3.5.4.2</ecNumber>
    </recommendedName>
</protein>
<name>A0ABX4TIM7_9HYPH</name>
<evidence type="ECO:0000313" key="9">
    <source>
        <dbReference type="EMBL" id="PLT99757.1"/>
    </source>
</evidence>
<reference evidence="9 10" key="1">
    <citation type="journal article" date="2018" name="FEMS Microbiol. Ecol.">
        <title>Co-invading symbiotic mutualists of Medicago polymorpha retain high ancestral diversity and contain diverse accessory genomes.</title>
        <authorList>
            <person name="Porter S.S."/>
            <person name="Faber-Hammond J.J."/>
            <person name="Friesen M.L."/>
        </authorList>
    </citation>
    <scope>NUCLEOTIDE SEQUENCE [LARGE SCALE GENOMIC DNA]</scope>
    <source>
        <strain evidence="9 10">Str16</strain>
    </source>
</reference>
<evidence type="ECO:0000256" key="3">
    <source>
        <dbReference type="ARBA" id="ARBA00022801"/>
    </source>
</evidence>
<dbReference type="PANTHER" id="PTHR11113:SF2">
    <property type="entry name" value="ADENINE DEAMINASE"/>
    <property type="match status" value="1"/>
</dbReference>
<comment type="catalytic activity">
    <reaction evidence="5 6">
        <text>adenine + H2O + H(+) = hypoxanthine + NH4(+)</text>
        <dbReference type="Rhea" id="RHEA:23688"/>
        <dbReference type="ChEBI" id="CHEBI:15377"/>
        <dbReference type="ChEBI" id="CHEBI:15378"/>
        <dbReference type="ChEBI" id="CHEBI:16708"/>
        <dbReference type="ChEBI" id="CHEBI:17368"/>
        <dbReference type="ChEBI" id="CHEBI:28938"/>
        <dbReference type="EC" id="3.5.4.2"/>
    </reaction>
</comment>
<evidence type="ECO:0000256" key="6">
    <source>
        <dbReference type="HAMAP-Rule" id="MF_01518"/>
    </source>
</evidence>
<comment type="caution">
    <text evidence="9">The sequence shown here is derived from an EMBL/GenBank/DDBJ whole genome shotgun (WGS) entry which is preliminary data.</text>
</comment>
<dbReference type="InterPro" id="IPR026912">
    <property type="entry name" value="Adenine_deam_C"/>
</dbReference>
<evidence type="ECO:0000259" key="8">
    <source>
        <dbReference type="Pfam" id="PF13382"/>
    </source>
</evidence>
<dbReference type="EC" id="3.5.4.2" evidence="2 6"/>
<evidence type="ECO:0000313" key="10">
    <source>
        <dbReference type="Proteomes" id="UP001190825"/>
    </source>
</evidence>
<dbReference type="RefSeq" id="WP_012066541.1">
    <property type="nucleotide sequence ID" value="NZ_ATYC01000022.1"/>
</dbReference>
<accession>A0ABX4TIM7</accession>
<keyword evidence="3 6" id="KW-0378">Hydrolase</keyword>